<dbReference type="Gene3D" id="3.60.21.10">
    <property type="match status" value="1"/>
</dbReference>
<dbReference type="EMBL" id="LITU01000081">
    <property type="protein sequence ID" value="KOY13583.1"/>
    <property type="molecule type" value="Genomic_DNA"/>
</dbReference>
<evidence type="ECO:0000313" key="5">
    <source>
        <dbReference type="Proteomes" id="UP000037688"/>
    </source>
</evidence>
<comment type="similarity">
    <text evidence="1 2">Belongs to the metallophosphoesterase superfamily. YfcE family.</text>
</comment>
<dbReference type="NCBIfam" id="TIGR00040">
    <property type="entry name" value="yfcE"/>
    <property type="match status" value="1"/>
</dbReference>
<gene>
    <name evidence="4" type="ORF">AMS66_28195</name>
</gene>
<comment type="cofactor">
    <cofactor evidence="2">
        <name>a divalent metal cation</name>
        <dbReference type="ChEBI" id="CHEBI:60240"/>
    </cofactor>
</comment>
<dbReference type="Proteomes" id="UP000037688">
    <property type="component" value="Unassembled WGS sequence"/>
</dbReference>
<dbReference type="GO" id="GO:0016787">
    <property type="term" value="F:hydrolase activity"/>
    <property type="evidence" value="ECO:0007669"/>
    <property type="project" value="UniProtKB-UniRule"/>
</dbReference>
<evidence type="ECO:0000259" key="3">
    <source>
        <dbReference type="Pfam" id="PF12850"/>
    </source>
</evidence>
<keyword evidence="2" id="KW-0479">Metal-binding</keyword>
<dbReference type="OrthoDB" id="9800565at2"/>
<organism evidence="4 5">
    <name type="scientific">Paenibacillus xylanivorans</name>
    <dbReference type="NCBI Taxonomy" id="1705561"/>
    <lineage>
        <taxon>Bacteria</taxon>
        <taxon>Bacillati</taxon>
        <taxon>Bacillota</taxon>
        <taxon>Bacilli</taxon>
        <taxon>Bacillales</taxon>
        <taxon>Paenibacillaceae</taxon>
        <taxon>Paenibacillus</taxon>
    </lineage>
</organism>
<reference evidence="4 5" key="1">
    <citation type="submission" date="2015-08" db="EMBL/GenBank/DDBJ databases">
        <title>Draft genome sequence of cellulolytic and xylanolytic Paenibacillus sp. A59, isolated from a decaying forest soil from Patagonia, Argentina.</title>
        <authorList>
            <person name="Ghio S."/>
            <person name="Caceres A.M."/>
            <person name="Talia P."/>
            <person name="Grasso D."/>
            <person name="Campos E."/>
        </authorList>
    </citation>
    <scope>NUCLEOTIDE SEQUENCE [LARGE SCALE GENOMIC DNA]</scope>
    <source>
        <strain evidence="4 5">A59</strain>
    </source>
</reference>
<dbReference type="InterPro" id="IPR029052">
    <property type="entry name" value="Metallo-depent_PP-like"/>
</dbReference>
<feature type="domain" description="Calcineurin-like phosphoesterase" evidence="3">
    <location>
        <begin position="1"/>
        <end position="151"/>
    </location>
</feature>
<dbReference type="RefSeq" id="WP_053783904.1">
    <property type="nucleotide sequence ID" value="NZ_LITU01000081.1"/>
</dbReference>
<evidence type="ECO:0000256" key="2">
    <source>
        <dbReference type="RuleBase" id="RU362039"/>
    </source>
</evidence>
<comment type="caution">
    <text evidence="4">The sequence shown here is derived from an EMBL/GenBank/DDBJ whole genome shotgun (WGS) entry which is preliminary data.</text>
</comment>
<evidence type="ECO:0000313" key="4">
    <source>
        <dbReference type="EMBL" id="KOY13583.1"/>
    </source>
</evidence>
<dbReference type="InterPro" id="IPR000979">
    <property type="entry name" value="Phosphodiesterase_MJ0936/Vps29"/>
</dbReference>
<dbReference type="Pfam" id="PF12850">
    <property type="entry name" value="Metallophos_2"/>
    <property type="match status" value="1"/>
</dbReference>
<keyword evidence="5" id="KW-1185">Reference proteome</keyword>
<name>A0A0M9BJP9_9BACL</name>
<dbReference type="AlphaFoldDB" id="A0A0M9BJP9"/>
<dbReference type="PANTHER" id="PTHR11124">
    <property type="entry name" value="VACUOLAR SORTING PROTEIN VPS29"/>
    <property type="match status" value="1"/>
</dbReference>
<evidence type="ECO:0000256" key="1">
    <source>
        <dbReference type="ARBA" id="ARBA00008950"/>
    </source>
</evidence>
<protein>
    <recommendedName>
        <fullName evidence="2">Phosphoesterase</fullName>
        <ecNumber evidence="2">3.1.4.-</ecNumber>
    </recommendedName>
</protein>
<dbReference type="InterPro" id="IPR024654">
    <property type="entry name" value="Calcineurin-like_PHP_lpxH"/>
</dbReference>
<proteinExistence type="inferred from homology"/>
<dbReference type="GO" id="GO:0046872">
    <property type="term" value="F:metal ion binding"/>
    <property type="evidence" value="ECO:0007669"/>
    <property type="project" value="UniProtKB-KW"/>
</dbReference>
<dbReference type="SUPFAM" id="SSF56300">
    <property type="entry name" value="Metallo-dependent phosphatases"/>
    <property type="match status" value="1"/>
</dbReference>
<dbReference type="EC" id="3.1.4.-" evidence="2"/>
<accession>A0A0M9BJP9</accession>
<sequence>MNIIVISDTHLPRKARTLPEPLLEALANADLILHAGDWSDWDVYKLLSAYAPVEGVAGNTDPPEIGQKLGFSRIVEADGLRLGLVHGHLGAKSTEQNAIHTFAGQQVDAVIFGHSHIPVMHTVNDVLIFNPGSPTDRRRQPQYSFGIMTTELGKLQAEHVFFDKK</sequence>
<dbReference type="PATRIC" id="fig|1705561.3.peg.5941"/>